<evidence type="ECO:0000256" key="5">
    <source>
        <dbReference type="ARBA" id="ARBA00023136"/>
    </source>
</evidence>
<name>A0A8H5BU66_9AGAR</name>
<comment type="similarity">
    <text evidence="2 6">Belongs to the OXA1/ALB3/YidC family.</text>
</comment>
<dbReference type="Pfam" id="PF02096">
    <property type="entry name" value="60KD_IMP"/>
    <property type="match status" value="1"/>
</dbReference>
<dbReference type="InterPro" id="IPR001708">
    <property type="entry name" value="YidC/ALB3/OXA1/COX18"/>
</dbReference>
<evidence type="ECO:0000256" key="2">
    <source>
        <dbReference type="ARBA" id="ARBA00009877"/>
    </source>
</evidence>
<protein>
    <recommendedName>
        <fullName evidence="8">Membrane insertase YidC/Oxa/ALB C-terminal domain-containing protein</fullName>
    </recommendedName>
</protein>
<keyword evidence="3 6" id="KW-0812">Transmembrane</keyword>
<evidence type="ECO:0000256" key="6">
    <source>
        <dbReference type="RuleBase" id="RU003945"/>
    </source>
</evidence>
<dbReference type="GO" id="GO:0005743">
    <property type="term" value="C:mitochondrial inner membrane"/>
    <property type="evidence" value="ECO:0007669"/>
    <property type="project" value="TreeGrafter"/>
</dbReference>
<dbReference type="AlphaFoldDB" id="A0A8H5BU66"/>
<feature type="domain" description="Membrane insertase YidC/Oxa/ALB C-terminal" evidence="8">
    <location>
        <begin position="133"/>
        <end position="326"/>
    </location>
</feature>
<evidence type="ECO:0000259" key="8">
    <source>
        <dbReference type="Pfam" id="PF02096"/>
    </source>
</evidence>
<dbReference type="Proteomes" id="UP000567179">
    <property type="component" value="Unassembled WGS sequence"/>
</dbReference>
<evidence type="ECO:0000256" key="3">
    <source>
        <dbReference type="ARBA" id="ARBA00022692"/>
    </source>
</evidence>
<comment type="subcellular location">
    <subcellularLocation>
        <location evidence="1 6">Membrane</location>
        <topology evidence="1 6">Multi-pass membrane protein</topology>
    </subcellularLocation>
</comment>
<comment type="caution">
    <text evidence="9">The sequence shown here is derived from an EMBL/GenBank/DDBJ whole genome shotgun (WGS) entry which is preliminary data.</text>
</comment>
<evidence type="ECO:0000256" key="4">
    <source>
        <dbReference type="ARBA" id="ARBA00022989"/>
    </source>
</evidence>
<dbReference type="PANTHER" id="PTHR12428">
    <property type="entry name" value="OXA1"/>
    <property type="match status" value="1"/>
</dbReference>
<proteinExistence type="inferred from homology"/>
<gene>
    <name evidence="9" type="ORF">D9619_009106</name>
</gene>
<evidence type="ECO:0000313" key="9">
    <source>
        <dbReference type="EMBL" id="KAF5329460.1"/>
    </source>
</evidence>
<evidence type="ECO:0000313" key="10">
    <source>
        <dbReference type="Proteomes" id="UP000567179"/>
    </source>
</evidence>
<dbReference type="InterPro" id="IPR028055">
    <property type="entry name" value="YidC/Oxa/ALB_C"/>
</dbReference>
<accession>A0A8H5BU66</accession>
<feature type="compositionally biased region" description="Basic residues" evidence="7">
    <location>
        <begin position="398"/>
        <end position="408"/>
    </location>
</feature>
<keyword evidence="5" id="KW-0472">Membrane</keyword>
<organism evidence="9 10">
    <name type="scientific">Psilocybe cf. subviscida</name>
    <dbReference type="NCBI Taxonomy" id="2480587"/>
    <lineage>
        <taxon>Eukaryota</taxon>
        <taxon>Fungi</taxon>
        <taxon>Dikarya</taxon>
        <taxon>Basidiomycota</taxon>
        <taxon>Agaricomycotina</taxon>
        <taxon>Agaricomycetes</taxon>
        <taxon>Agaricomycetidae</taxon>
        <taxon>Agaricales</taxon>
        <taxon>Agaricineae</taxon>
        <taxon>Strophariaceae</taxon>
        <taxon>Psilocybe</taxon>
    </lineage>
</organism>
<reference evidence="9 10" key="1">
    <citation type="journal article" date="2020" name="ISME J.">
        <title>Uncovering the hidden diversity of litter-decomposition mechanisms in mushroom-forming fungi.</title>
        <authorList>
            <person name="Floudas D."/>
            <person name="Bentzer J."/>
            <person name="Ahren D."/>
            <person name="Johansson T."/>
            <person name="Persson P."/>
            <person name="Tunlid A."/>
        </authorList>
    </citation>
    <scope>NUCLEOTIDE SEQUENCE [LARGE SCALE GENOMIC DNA]</scope>
    <source>
        <strain evidence="9 10">CBS 101986</strain>
    </source>
</reference>
<dbReference type="GO" id="GO:0032977">
    <property type="term" value="F:membrane insertase activity"/>
    <property type="evidence" value="ECO:0007669"/>
    <property type="project" value="InterPro"/>
</dbReference>
<keyword evidence="10" id="KW-1185">Reference proteome</keyword>
<dbReference type="EMBL" id="JAACJJ010000002">
    <property type="protein sequence ID" value="KAF5329460.1"/>
    <property type="molecule type" value="Genomic_DNA"/>
</dbReference>
<dbReference type="CDD" id="cd20069">
    <property type="entry name" value="5TM_Oxa1-like"/>
    <property type="match status" value="1"/>
</dbReference>
<feature type="region of interest" description="Disordered" evidence="7">
    <location>
        <begin position="374"/>
        <end position="408"/>
    </location>
</feature>
<dbReference type="GO" id="GO:0032979">
    <property type="term" value="P:protein insertion into mitochondrial inner membrane from matrix"/>
    <property type="evidence" value="ECO:0007669"/>
    <property type="project" value="TreeGrafter"/>
</dbReference>
<dbReference type="OrthoDB" id="2148490at2759"/>
<dbReference type="PANTHER" id="PTHR12428:SF65">
    <property type="entry name" value="CYTOCHROME C OXIDASE ASSEMBLY PROTEIN COX18, MITOCHONDRIAL"/>
    <property type="match status" value="1"/>
</dbReference>
<keyword evidence="4" id="KW-1133">Transmembrane helix</keyword>
<evidence type="ECO:0000256" key="1">
    <source>
        <dbReference type="ARBA" id="ARBA00004141"/>
    </source>
</evidence>
<sequence length="408" mass="44516">MAFAGAMRLGLHHGAWRTMNPALRSSNTRLFSSLLTNYRAQAAVVLPRTRHISSTPTPPPSGPVDVPPIPDGFVVTPETAEAATSVVDTVTNAVIPALQYGDFAALGLASWVTPAGWIRWSMELINVSTGMSWFWTIVIGTALWRAACVPFAVIGLRESAKAQPHQENVKHINDNLMAAVRSGDKVAAQKMQIVQKQYNAEHGLNPLRGAVAALQLPIQLGLFFGVQKMSEQVVQLHQSGVSWLPDLTAADPTYVLPVVFAAVVQIQIMLAAPDINTVTNPGMGHMMNGFRILSALGAWFMSGWPSGLFVSLLTTSTLTTIQSAVLRAPTVRRALNIPITPPESRGKLPSMKETYEFVVNKYRQRIDDAKAAQMAQMRGPGGMPRRRVNEISYELPKKVPKTQQKKRN</sequence>
<evidence type="ECO:0000256" key="7">
    <source>
        <dbReference type="SAM" id="MobiDB-lite"/>
    </source>
</evidence>